<accession>A0A1F5L2A9</accession>
<comment type="caution">
    <text evidence="1">The sequence shown here is derived from an EMBL/GenBank/DDBJ whole genome shotgun (WGS) entry which is preliminary data.</text>
</comment>
<organism evidence="1 2">
    <name type="scientific">Penicillium arizonense</name>
    <dbReference type="NCBI Taxonomy" id="1835702"/>
    <lineage>
        <taxon>Eukaryota</taxon>
        <taxon>Fungi</taxon>
        <taxon>Dikarya</taxon>
        <taxon>Ascomycota</taxon>
        <taxon>Pezizomycotina</taxon>
        <taxon>Eurotiomycetes</taxon>
        <taxon>Eurotiomycetidae</taxon>
        <taxon>Eurotiales</taxon>
        <taxon>Aspergillaceae</taxon>
        <taxon>Penicillium</taxon>
    </lineage>
</organism>
<protein>
    <submittedName>
        <fullName evidence="1">Uncharacterized protein</fullName>
    </submittedName>
</protein>
<feature type="non-terminal residue" evidence="1">
    <location>
        <position position="59"/>
    </location>
</feature>
<name>A0A1F5L2A9_PENAI</name>
<gene>
    <name evidence="1" type="ORF">PENARI_c056G06606</name>
</gene>
<sequence length="59" mass="6426">VGIIQGVTDGALIPETAVVPLPSHRVPPASAFLNEMSYERQRTEESNIFKYEDDGPVLA</sequence>
<dbReference type="Proteomes" id="UP000177622">
    <property type="component" value="Unassembled WGS sequence"/>
</dbReference>
<dbReference type="RefSeq" id="XP_022482649.1">
    <property type="nucleotide sequence ID" value="XM_022637491.1"/>
</dbReference>
<dbReference type="EMBL" id="LXJU01000056">
    <property type="protein sequence ID" value="OGE47186.1"/>
    <property type="molecule type" value="Genomic_DNA"/>
</dbReference>
<reference evidence="1 2" key="1">
    <citation type="journal article" date="2016" name="Sci. Rep.">
        <title>Penicillium arizonense, a new, genome sequenced fungal species, reveals a high chemical diversity in secreted metabolites.</title>
        <authorList>
            <person name="Grijseels S."/>
            <person name="Nielsen J.C."/>
            <person name="Randelovic M."/>
            <person name="Nielsen J."/>
            <person name="Nielsen K.F."/>
            <person name="Workman M."/>
            <person name="Frisvad J.C."/>
        </authorList>
    </citation>
    <scope>NUCLEOTIDE SEQUENCE [LARGE SCALE GENOMIC DNA]</scope>
    <source>
        <strain evidence="1 2">CBS 141311</strain>
    </source>
</reference>
<evidence type="ECO:0000313" key="2">
    <source>
        <dbReference type="Proteomes" id="UP000177622"/>
    </source>
</evidence>
<proteinExistence type="predicted"/>
<dbReference type="AlphaFoldDB" id="A0A1F5L2A9"/>
<dbReference type="GeneID" id="34582225"/>
<evidence type="ECO:0000313" key="1">
    <source>
        <dbReference type="EMBL" id="OGE47186.1"/>
    </source>
</evidence>
<keyword evidence="2" id="KW-1185">Reference proteome</keyword>
<feature type="non-terminal residue" evidence="1">
    <location>
        <position position="1"/>
    </location>
</feature>